<accession>A0A0M2H6X0</accession>
<dbReference type="AlphaFoldDB" id="A0A0M2H6X0"/>
<gene>
    <name evidence="1" type="ORF">RS82_02285</name>
</gene>
<comment type="caution">
    <text evidence="1">The sequence shown here is derived from an EMBL/GenBank/DDBJ whole genome shotgun (WGS) entry which is preliminary data.</text>
</comment>
<reference evidence="1 2" key="1">
    <citation type="submission" date="2015-02" db="EMBL/GenBank/DDBJ databases">
        <title>Draft genome sequences of ten Microbacterium spp. with emphasis on heavy metal contaminated environments.</title>
        <authorList>
            <person name="Corretto E."/>
        </authorList>
    </citation>
    <scope>NUCLEOTIDE SEQUENCE [LARGE SCALE GENOMIC DNA]</scope>
    <source>
        <strain evidence="1 2">DSM 8608</strain>
    </source>
</reference>
<keyword evidence="2" id="KW-1185">Reference proteome</keyword>
<dbReference type="EMBL" id="JYJA01000035">
    <property type="protein sequence ID" value="KJL42269.1"/>
    <property type="molecule type" value="Genomic_DNA"/>
</dbReference>
<sequence length="45" mass="4914">MTNDPNWKLPAVPTFLLSSSDFDDHGLLPEWARGSAAGIDWQAAD</sequence>
<organism evidence="1 2">
    <name type="scientific">Microbacterium trichothecenolyticum</name>
    <name type="common">Aureobacterium trichothecenolyticum</name>
    <dbReference type="NCBI Taxonomy" id="69370"/>
    <lineage>
        <taxon>Bacteria</taxon>
        <taxon>Bacillati</taxon>
        <taxon>Actinomycetota</taxon>
        <taxon>Actinomycetes</taxon>
        <taxon>Micrococcales</taxon>
        <taxon>Microbacteriaceae</taxon>
        <taxon>Microbacterium</taxon>
    </lineage>
</organism>
<evidence type="ECO:0000313" key="2">
    <source>
        <dbReference type="Proteomes" id="UP000034098"/>
    </source>
</evidence>
<protein>
    <submittedName>
        <fullName evidence="1">Uncharacterized protein</fullName>
    </submittedName>
</protein>
<evidence type="ECO:0000313" key="1">
    <source>
        <dbReference type="EMBL" id="KJL42269.1"/>
    </source>
</evidence>
<name>A0A0M2H6X0_MICTR</name>
<dbReference type="PATRIC" id="fig|69370.6.peg.2321"/>
<dbReference type="Proteomes" id="UP000034098">
    <property type="component" value="Unassembled WGS sequence"/>
</dbReference>
<dbReference type="OrthoDB" id="9797506at2"/>
<dbReference type="RefSeq" id="WP_157005527.1">
    <property type="nucleotide sequence ID" value="NZ_JYJA01000035.1"/>
</dbReference>
<proteinExistence type="predicted"/>